<dbReference type="PANTHER" id="PTHR46766:SF1">
    <property type="entry name" value="GLUTAMINE-RICH PROTEIN 2"/>
    <property type="match status" value="1"/>
</dbReference>
<dbReference type="GO" id="GO:0052572">
    <property type="term" value="P:response to host immune response"/>
    <property type="evidence" value="ECO:0007669"/>
    <property type="project" value="TreeGrafter"/>
</dbReference>
<dbReference type="PANTHER" id="PTHR46766">
    <property type="entry name" value="GLUTAMINE-RICH PROTEIN 2"/>
    <property type="match status" value="1"/>
</dbReference>
<evidence type="ECO:0000313" key="5">
    <source>
        <dbReference type="EMBL" id="QUR68075.1"/>
    </source>
</evidence>
<evidence type="ECO:0000259" key="4">
    <source>
        <dbReference type="Pfam" id="PF18878"/>
    </source>
</evidence>
<dbReference type="Pfam" id="PF18878">
    <property type="entry name" value="PPE-PPW"/>
    <property type="match status" value="1"/>
</dbReference>
<evidence type="ECO:0000256" key="2">
    <source>
        <dbReference type="SAM" id="MobiDB-lite"/>
    </source>
</evidence>
<evidence type="ECO:0000256" key="1">
    <source>
        <dbReference type="ARBA" id="ARBA00010652"/>
    </source>
</evidence>
<dbReference type="Proteomes" id="UP000682202">
    <property type="component" value="Chromosome"/>
</dbReference>
<dbReference type="InterPro" id="IPR043641">
    <property type="entry name" value="PPE-PPW_C"/>
</dbReference>
<protein>
    <submittedName>
        <fullName evidence="5">PPE domain-containing protein</fullName>
    </submittedName>
</protein>
<dbReference type="RefSeq" id="WP_211695651.1">
    <property type="nucleotide sequence ID" value="NZ_CP046600.1"/>
</dbReference>
<comment type="similarity">
    <text evidence="1">Belongs to the mycobacterial PPE family.</text>
</comment>
<dbReference type="KEGG" id="mspg:F6B93_14145"/>
<proteinExistence type="inferred from homology"/>
<organism evidence="5 6">
    <name type="scientific">Mycobacterium spongiae</name>
    <dbReference type="NCBI Taxonomy" id="886343"/>
    <lineage>
        <taxon>Bacteria</taxon>
        <taxon>Bacillati</taxon>
        <taxon>Actinomycetota</taxon>
        <taxon>Actinomycetes</taxon>
        <taxon>Mycobacteriales</taxon>
        <taxon>Mycobacteriaceae</taxon>
        <taxon>Mycobacterium</taxon>
    </lineage>
</organism>
<reference evidence="5" key="1">
    <citation type="submission" date="2019-12" db="EMBL/GenBank/DDBJ databases">
        <title>Mycobacterium spongiae sp. nov.</title>
        <authorList>
            <person name="Stinear T."/>
        </authorList>
    </citation>
    <scope>NUCLEOTIDE SEQUENCE</scope>
    <source>
        <strain evidence="5">FSD4b-SM</strain>
    </source>
</reference>
<dbReference type="Gene3D" id="1.20.1260.20">
    <property type="entry name" value="PPE superfamily"/>
    <property type="match status" value="1"/>
</dbReference>
<dbReference type="EMBL" id="CP046600">
    <property type="protein sequence ID" value="QUR68075.1"/>
    <property type="molecule type" value="Genomic_DNA"/>
</dbReference>
<name>A0A975JZA9_9MYCO</name>
<evidence type="ECO:0000259" key="3">
    <source>
        <dbReference type="Pfam" id="PF00823"/>
    </source>
</evidence>
<feature type="region of interest" description="Disordered" evidence="2">
    <location>
        <begin position="498"/>
        <end position="529"/>
    </location>
</feature>
<dbReference type="AlphaFoldDB" id="A0A975JZA9"/>
<dbReference type="InterPro" id="IPR000030">
    <property type="entry name" value="PPE_dom"/>
</dbReference>
<gene>
    <name evidence="5" type="ORF">F6B93_14145</name>
</gene>
<feature type="domain" description="PPE-PPW subfamily C-terminal" evidence="4">
    <location>
        <begin position="471"/>
        <end position="518"/>
    </location>
</feature>
<feature type="domain" description="PPE" evidence="3">
    <location>
        <begin position="6"/>
        <end position="168"/>
    </location>
</feature>
<dbReference type="FunFam" id="1.20.1260.20:FF:000001">
    <property type="entry name" value="PPE family protein PPE41"/>
    <property type="match status" value="1"/>
</dbReference>
<evidence type="ECO:0000313" key="6">
    <source>
        <dbReference type="Proteomes" id="UP000682202"/>
    </source>
</evidence>
<dbReference type="Pfam" id="PF00823">
    <property type="entry name" value="PPE"/>
    <property type="match status" value="1"/>
</dbReference>
<accession>A0A975JZA9</accession>
<dbReference type="InterPro" id="IPR038332">
    <property type="entry name" value="PPE_sf"/>
</dbReference>
<sequence length="529" mass="54035">MTAPVWMASPPEVHSAMLSSGPGPGPLLAAAAAWSSLSVEYTDVADELTALLATVGAGAWQGPSAVQYAAAHLPYLAWLRQASATSAGAAAQHETMAAAYTTALAAMPTLPELATNHVVHGVLLATNFFGINTIPIALNEADYVRMWIQAAATMTSYQAISDVALASTPPTTPAPPILNATAAAATEEDCDECAPAPFVPLDNLIADILRFITNGYINWDPAAGTLNGLPFDAYTDATQPLWWVARTLEFTTDFQNFLVLLPQNPLEAFQFVFDILLFDLPTHIAQLATAIAQSPQLLLAAALPGVGALAGFSGLAGLSGVSPAATVPALAPAAPSMLPPVAIAPSPVAPGVGVASASAPAPAPTATTVAGAAPTTPPASSGWGLFDPYLVPPPGIGFGSGASATAIAGAKKKAPEPDSAAAAAAAREQRRARRRKRVIQRGYGDEFLDMNAEVDPDWGTPPDEEPIASTAASDLGAGDLGFAGTARKEAAAEAAGLTTMASDEFGDGPRIPMLPETWHPDAVGEETDD</sequence>
<keyword evidence="6" id="KW-1185">Reference proteome</keyword>
<dbReference type="SUPFAM" id="SSF140459">
    <property type="entry name" value="PE/PPE dimer-like"/>
    <property type="match status" value="1"/>
</dbReference>